<dbReference type="Pfam" id="PF00176">
    <property type="entry name" value="SNF2-rel_dom"/>
    <property type="match status" value="1"/>
</dbReference>
<dbReference type="InterPro" id="IPR038718">
    <property type="entry name" value="SNF2-like_sf"/>
</dbReference>
<dbReference type="GO" id="GO:0005524">
    <property type="term" value="F:ATP binding"/>
    <property type="evidence" value="ECO:0007669"/>
    <property type="project" value="InterPro"/>
</dbReference>
<keyword evidence="7" id="KW-1185">Reference proteome</keyword>
<dbReference type="InterPro" id="IPR049730">
    <property type="entry name" value="SNF2/RAD54-like_C"/>
</dbReference>
<sequence>MELKLNQKAIKERCGQVSFKRGEAIFRSGKVTIENNKHSFIEIRVKEKETFHVLVTMDEKDKIITSCDCPSLPSFQKDCQHIAAALIAIHNERHIQKSTRIDNDNLPTMEDGIFSLLQQRHKPVSRHLSHFEDRRVLDVTFICKVIQNGDVFGIEIQLASKPILDIRAFLDAIQGGEAYSITEDFSYHPNQNSFQEQDDAILQQLILIRNDEKMYQKAPASKKDILPVSSSSWEKLEALLVRAPSVVLSYGGKEYSGFHLSEEPLPFVFTLEEADKNNYGLRVEGFDSLHIMKAYKTIIFDGKLIPISREETDRLIELRGMLIRSQTNVISIPEAQLNSVLEKLLPVLRQIGEVKLSDSFSEKIRKTPLKAKLYIDRVKDRLLVSLDFHYDQVVINPLEQTEPRIAATFIRDLEKEKEILQIMEESQFNTTESGYYFHNEDLEYEFLYQQLPKLQKLTQVYATTAVRQRIIPKNPMPKIKVKHKKERTNWLEFSFDMDGIPEREIKEVLLALEEKRKYYRLRDGALLSLETKEFEEIRRFLHAVPAQEDEWEKELEVPIIQGMRLLDSTRDADTFEVEKSFRDLLENIAHPKPFEIPESLNSILRSYQIHGYRWLKTIAEYGFGGVLADDMGLGKTIQSITYIASEIPVIREKKQPILVVCPSSLTYNWEKELMKFTPDVKAIVMDGNKAERKRLQAEVEEMDVLLTSYHLLRSDIHWYGQQTFHTVFLDEAQAFKNPFTQTARTVRKLQAHHRFALTGTPMENNLEELWSIFHVVFPELFLGIKEYSNLTKSQIARRIRPFMLRRMKEDVLAELPEKVESVDRVDLYPEQKKLYASYLAKLRHETYRHLDKETIRKNRIRILAGLTRLRQICCHPALFVDDYQGSSAKFNQLKKLIHESVQAGRRVLVFSQFTKMLGLIGQELANQGISYFYLDGQTPSEERIQLCDAYNEGQRDFFLISLKAGGTGLNLTGADTVIFYDSWWNPAVEEQAADRAHRIGQAKTVEVIKLVTKGTVEEKMLHLQEKKRHLIEEIIDTKDSTHTTLTDEDIQDLLTS</sequence>
<keyword evidence="2" id="KW-0479">Metal-binding</keyword>
<evidence type="ECO:0000259" key="3">
    <source>
        <dbReference type="PROSITE" id="PS50966"/>
    </source>
</evidence>
<comment type="caution">
    <text evidence="6">The sequence shown here is derived from an EMBL/GenBank/DDBJ whole genome shotgun (WGS) entry which is preliminary data.</text>
</comment>
<dbReference type="Pfam" id="PF08455">
    <property type="entry name" value="SNF2_assoc"/>
    <property type="match status" value="1"/>
</dbReference>
<keyword evidence="1" id="KW-0378">Hydrolase</keyword>
<dbReference type="Gene3D" id="3.40.50.10810">
    <property type="entry name" value="Tandem AAA-ATPase domain"/>
    <property type="match status" value="1"/>
</dbReference>
<dbReference type="SUPFAM" id="SSF52540">
    <property type="entry name" value="P-loop containing nucleoside triphosphate hydrolases"/>
    <property type="match status" value="2"/>
</dbReference>
<dbReference type="SMART" id="SM00490">
    <property type="entry name" value="HELICc"/>
    <property type="match status" value="1"/>
</dbReference>
<feature type="domain" description="Helicase ATP-binding" evidence="4">
    <location>
        <begin position="616"/>
        <end position="779"/>
    </location>
</feature>
<keyword evidence="6" id="KW-0547">Nucleotide-binding</keyword>
<reference evidence="6 7" key="1">
    <citation type="submission" date="2018-10" db="EMBL/GenBank/DDBJ databases">
        <title>Oceanobacillus sp. YLB-02 draft genome.</title>
        <authorList>
            <person name="Yu L."/>
        </authorList>
    </citation>
    <scope>NUCLEOTIDE SEQUENCE [LARGE SCALE GENOMIC DNA]</scope>
    <source>
        <strain evidence="6 7">YLB-02</strain>
    </source>
</reference>
<dbReference type="InterPro" id="IPR007527">
    <property type="entry name" value="Znf_SWIM"/>
</dbReference>
<evidence type="ECO:0000313" key="6">
    <source>
        <dbReference type="EMBL" id="RLL43650.1"/>
    </source>
</evidence>
<dbReference type="PROSITE" id="PS51194">
    <property type="entry name" value="HELICASE_CTER"/>
    <property type="match status" value="1"/>
</dbReference>
<dbReference type="GO" id="GO:0016787">
    <property type="term" value="F:hydrolase activity"/>
    <property type="evidence" value="ECO:0007669"/>
    <property type="project" value="UniProtKB-KW"/>
</dbReference>
<dbReference type="InterPro" id="IPR014001">
    <property type="entry name" value="Helicase_ATP-bd"/>
</dbReference>
<protein>
    <submittedName>
        <fullName evidence="6">Helicase SNF</fullName>
    </submittedName>
</protein>
<dbReference type="OrthoDB" id="9760715at2"/>
<dbReference type="EMBL" id="RCHR01000004">
    <property type="protein sequence ID" value="RLL43650.1"/>
    <property type="molecule type" value="Genomic_DNA"/>
</dbReference>
<keyword evidence="2" id="KW-0862">Zinc</keyword>
<evidence type="ECO:0000256" key="2">
    <source>
        <dbReference type="PROSITE-ProRule" id="PRU00325"/>
    </source>
</evidence>
<evidence type="ECO:0000259" key="4">
    <source>
        <dbReference type="PROSITE" id="PS51192"/>
    </source>
</evidence>
<dbReference type="Gene3D" id="3.40.50.300">
    <property type="entry name" value="P-loop containing nucleotide triphosphate hydrolases"/>
    <property type="match status" value="1"/>
</dbReference>
<evidence type="ECO:0000256" key="1">
    <source>
        <dbReference type="ARBA" id="ARBA00022801"/>
    </source>
</evidence>
<dbReference type="Proteomes" id="UP000270219">
    <property type="component" value="Unassembled WGS sequence"/>
</dbReference>
<feature type="domain" description="Helicase C-terminal" evidence="5">
    <location>
        <begin position="892"/>
        <end position="1051"/>
    </location>
</feature>
<organism evidence="6 7">
    <name type="scientific">Oceanobacillus piezotolerans</name>
    <dbReference type="NCBI Taxonomy" id="2448030"/>
    <lineage>
        <taxon>Bacteria</taxon>
        <taxon>Bacillati</taxon>
        <taxon>Bacillota</taxon>
        <taxon>Bacilli</taxon>
        <taxon>Bacillales</taxon>
        <taxon>Bacillaceae</taxon>
        <taxon>Oceanobacillus</taxon>
    </lineage>
</organism>
<dbReference type="GO" id="GO:0008270">
    <property type="term" value="F:zinc ion binding"/>
    <property type="evidence" value="ECO:0007669"/>
    <property type="project" value="UniProtKB-KW"/>
</dbReference>
<accession>A0A498D9P8</accession>
<dbReference type="InterPro" id="IPR000330">
    <property type="entry name" value="SNF2_N"/>
</dbReference>
<dbReference type="InterPro" id="IPR027417">
    <property type="entry name" value="P-loop_NTPase"/>
</dbReference>
<dbReference type="InterPro" id="IPR001650">
    <property type="entry name" value="Helicase_C-like"/>
</dbReference>
<dbReference type="PANTHER" id="PTHR10799">
    <property type="entry name" value="SNF2/RAD54 HELICASE FAMILY"/>
    <property type="match status" value="1"/>
</dbReference>
<dbReference type="PROSITE" id="PS51192">
    <property type="entry name" value="HELICASE_ATP_BIND_1"/>
    <property type="match status" value="1"/>
</dbReference>
<evidence type="ECO:0000259" key="5">
    <source>
        <dbReference type="PROSITE" id="PS51194"/>
    </source>
</evidence>
<proteinExistence type="predicted"/>
<gene>
    <name evidence="6" type="ORF">D8M04_12050</name>
</gene>
<dbReference type="FunFam" id="3.40.50.300:FF:000533">
    <property type="entry name" value="Helicase, Snf2 family"/>
    <property type="match status" value="1"/>
</dbReference>
<feature type="domain" description="SWIM-type" evidence="3">
    <location>
        <begin position="51"/>
        <end position="90"/>
    </location>
</feature>
<dbReference type="CDD" id="cd18793">
    <property type="entry name" value="SF2_C_SNF"/>
    <property type="match status" value="1"/>
</dbReference>
<dbReference type="RefSeq" id="WP_121523307.1">
    <property type="nucleotide sequence ID" value="NZ_RCHR01000004.1"/>
</dbReference>
<keyword evidence="2" id="KW-0863">Zinc-finger</keyword>
<keyword evidence="6" id="KW-0067">ATP-binding</keyword>
<dbReference type="SMART" id="SM00487">
    <property type="entry name" value="DEXDc"/>
    <property type="match status" value="1"/>
</dbReference>
<dbReference type="InterPro" id="IPR013663">
    <property type="entry name" value="Helicase_SWF/SNF/SWI_bac"/>
</dbReference>
<keyword evidence="6" id="KW-0347">Helicase</keyword>
<name>A0A498D9P8_9BACI</name>
<evidence type="ECO:0000313" key="7">
    <source>
        <dbReference type="Proteomes" id="UP000270219"/>
    </source>
</evidence>
<dbReference type="Pfam" id="PF00271">
    <property type="entry name" value="Helicase_C"/>
    <property type="match status" value="1"/>
</dbReference>
<dbReference type="PROSITE" id="PS50966">
    <property type="entry name" value="ZF_SWIM"/>
    <property type="match status" value="1"/>
</dbReference>
<dbReference type="AlphaFoldDB" id="A0A498D9P8"/>
<dbReference type="GO" id="GO:0004386">
    <property type="term" value="F:helicase activity"/>
    <property type="evidence" value="ECO:0007669"/>
    <property type="project" value="UniProtKB-KW"/>
</dbReference>